<dbReference type="InterPro" id="IPR012902">
    <property type="entry name" value="N_methyl_site"/>
</dbReference>
<sequence length="287" mass="30477">MKRRAFTLVELLVVIAIIGVLVSLLLPAVQMARESARRISCSNNLKQMGLAFHNYHDSFLSFPNFDNGGTAGAFDGASAFAAILPYLEESGAYSLYDFGLGNTDPVNKAVVSQRVEAFLCPSGVLPRQIPISGCDDNDRAPGTYAVCMGTGSGWAPGNNGAIVNSMSGKTSIDDMIDGTSTTLMVGEAAWNIPDYNFSSGPCSGQTRWGFSYWSSPYPLATGFSTLYPMNPRSGGSAVLSAFRSDHPGMVQYCFVDGSTTSLSENLSKAVFDALGSREGEEVLGSPY</sequence>
<dbReference type="PANTHER" id="PTHR30093:SF2">
    <property type="entry name" value="TYPE II SECRETION SYSTEM PROTEIN H"/>
    <property type="match status" value="1"/>
</dbReference>
<dbReference type="AlphaFoldDB" id="A0A518DXC7"/>
<organism evidence="2 3">
    <name type="scientific">Lignipirellula cremea</name>
    <dbReference type="NCBI Taxonomy" id="2528010"/>
    <lineage>
        <taxon>Bacteria</taxon>
        <taxon>Pseudomonadati</taxon>
        <taxon>Planctomycetota</taxon>
        <taxon>Planctomycetia</taxon>
        <taxon>Pirellulales</taxon>
        <taxon>Pirellulaceae</taxon>
        <taxon>Lignipirellula</taxon>
    </lineage>
</organism>
<dbReference type="KEGG" id="lcre:Pla8534_43010"/>
<dbReference type="InterPro" id="IPR045584">
    <property type="entry name" value="Pilin-like"/>
</dbReference>
<gene>
    <name evidence="2" type="ORF">Pla8534_43010</name>
</gene>
<dbReference type="InterPro" id="IPR011453">
    <property type="entry name" value="DUF1559"/>
</dbReference>
<dbReference type="Pfam" id="PF07963">
    <property type="entry name" value="N_methyl"/>
    <property type="match status" value="1"/>
</dbReference>
<feature type="domain" description="DUF1559" evidence="1">
    <location>
        <begin position="30"/>
        <end position="266"/>
    </location>
</feature>
<dbReference type="SUPFAM" id="SSF54523">
    <property type="entry name" value="Pili subunits"/>
    <property type="match status" value="1"/>
</dbReference>
<reference evidence="2 3" key="1">
    <citation type="submission" date="2019-02" db="EMBL/GenBank/DDBJ databases">
        <title>Deep-cultivation of Planctomycetes and their phenomic and genomic characterization uncovers novel biology.</title>
        <authorList>
            <person name="Wiegand S."/>
            <person name="Jogler M."/>
            <person name="Boedeker C."/>
            <person name="Pinto D."/>
            <person name="Vollmers J."/>
            <person name="Rivas-Marin E."/>
            <person name="Kohn T."/>
            <person name="Peeters S.H."/>
            <person name="Heuer A."/>
            <person name="Rast P."/>
            <person name="Oberbeckmann S."/>
            <person name="Bunk B."/>
            <person name="Jeske O."/>
            <person name="Meyerdierks A."/>
            <person name="Storesund J.E."/>
            <person name="Kallscheuer N."/>
            <person name="Luecker S."/>
            <person name="Lage O.M."/>
            <person name="Pohl T."/>
            <person name="Merkel B.J."/>
            <person name="Hornburger P."/>
            <person name="Mueller R.-W."/>
            <person name="Bruemmer F."/>
            <person name="Labrenz M."/>
            <person name="Spormann A.M."/>
            <person name="Op den Camp H."/>
            <person name="Overmann J."/>
            <person name="Amann R."/>
            <person name="Jetten M.S.M."/>
            <person name="Mascher T."/>
            <person name="Medema M.H."/>
            <person name="Devos D.P."/>
            <person name="Kaster A.-K."/>
            <person name="Ovreas L."/>
            <person name="Rohde M."/>
            <person name="Galperin M.Y."/>
            <person name="Jogler C."/>
        </authorList>
    </citation>
    <scope>NUCLEOTIDE SEQUENCE [LARGE SCALE GENOMIC DNA]</scope>
    <source>
        <strain evidence="2 3">Pla85_3_4</strain>
    </source>
</reference>
<dbReference type="RefSeq" id="WP_145055106.1">
    <property type="nucleotide sequence ID" value="NZ_CP036433.1"/>
</dbReference>
<dbReference type="PANTHER" id="PTHR30093">
    <property type="entry name" value="GENERAL SECRETION PATHWAY PROTEIN G"/>
    <property type="match status" value="1"/>
</dbReference>
<dbReference type="Proteomes" id="UP000317648">
    <property type="component" value="Chromosome"/>
</dbReference>
<accession>A0A518DXC7</accession>
<evidence type="ECO:0000313" key="2">
    <source>
        <dbReference type="EMBL" id="QDU96480.1"/>
    </source>
</evidence>
<name>A0A518DXC7_9BACT</name>
<keyword evidence="3" id="KW-1185">Reference proteome</keyword>
<evidence type="ECO:0000259" key="1">
    <source>
        <dbReference type="Pfam" id="PF07596"/>
    </source>
</evidence>
<dbReference type="EMBL" id="CP036433">
    <property type="protein sequence ID" value="QDU96480.1"/>
    <property type="molecule type" value="Genomic_DNA"/>
</dbReference>
<evidence type="ECO:0000313" key="3">
    <source>
        <dbReference type="Proteomes" id="UP000317648"/>
    </source>
</evidence>
<dbReference type="Pfam" id="PF07596">
    <property type="entry name" value="SBP_bac_10"/>
    <property type="match status" value="1"/>
</dbReference>
<dbReference type="NCBIfam" id="TIGR02532">
    <property type="entry name" value="IV_pilin_GFxxxE"/>
    <property type="match status" value="1"/>
</dbReference>
<proteinExistence type="predicted"/>
<dbReference type="Gene3D" id="3.30.700.10">
    <property type="entry name" value="Glycoprotein, Type 4 Pilin"/>
    <property type="match status" value="1"/>
</dbReference>
<protein>
    <recommendedName>
        <fullName evidence="1">DUF1559 domain-containing protein</fullName>
    </recommendedName>
</protein>
<dbReference type="OrthoDB" id="263324at2"/>